<evidence type="ECO:0000313" key="1">
    <source>
        <dbReference type="EMBL" id="MBP1291993.1"/>
    </source>
</evidence>
<evidence type="ECO:0000313" key="2">
    <source>
        <dbReference type="EMBL" id="MEY9322675.1"/>
    </source>
</evidence>
<reference evidence="2 5" key="3">
    <citation type="submission" date="2024-07" db="EMBL/GenBank/DDBJ databases">
        <title>Genomic Encyclopedia of Type Strains, Phase V (KMG-V): Genome sequencing to study the core and pangenomes of soil and plant-associated prokaryotes.</title>
        <authorList>
            <person name="Whitman W."/>
        </authorList>
    </citation>
    <scope>NUCLEOTIDE SEQUENCE [LARGE SCALE GENOMIC DNA]</scope>
    <source>
        <strain evidence="2 5">USDA 415</strain>
    </source>
</reference>
<sequence>MTADSDSHIAWQRAQLKKLRAALKAIEADQLGKANCGRATQMTIDELQRKIGESGRCIAEYERRTRRPLATDLGSLASVSWTHWNANMPMAKAPRHRA</sequence>
<evidence type="ECO:0000313" key="4">
    <source>
        <dbReference type="Proteomes" id="UP000305095"/>
    </source>
</evidence>
<dbReference type="GeneID" id="92958242"/>
<accession>A0A1E3EJ66</accession>
<name>A0A1E3EJ66_BRAEL</name>
<gene>
    <name evidence="2" type="ORF">ABIF29_009474</name>
    <name evidence="3" type="ORF">FDV58_31115</name>
    <name evidence="1" type="ORF">JOH49_001746</name>
</gene>
<dbReference type="Proteomes" id="UP000305095">
    <property type="component" value="Unassembled WGS sequence"/>
</dbReference>
<dbReference type="RefSeq" id="WP_016842303.1">
    <property type="nucleotide sequence ID" value="NZ_BJNL01000047.1"/>
</dbReference>
<organism evidence="3 4">
    <name type="scientific">Bradyrhizobium elkanii</name>
    <dbReference type="NCBI Taxonomy" id="29448"/>
    <lineage>
        <taxon>Bacteria</taxon>
        <taxon>Pseudomonadati</taxon>
        <taxon>Pseudomonadota</taxon>
        <taxon>Alphaproteobacteria</taxon>
        <taxon>Hyphomicrobiales</taxon>
        <taxon>Nitrobacteraceae</taxon>
        <taxon>Bradyrhizobium</taxon>
    </lineage>
</organism>
<reference evidence="3 4" key="1">
    <citation type="submission" date="2019-05" db="EMBL/GenBank/DDBJ databases">
        <title>Draft Genome of Bradyrhizobium elkanii strain SEMIA 938, Used in Commercial Inoculants for Lupinus spp. in Brazil.</title>
        <authorList>
            <person name="Hungria M."/>
            <person name="Delamuta J.R.M."/>
            <person name="Ribeiro R.A."/>
            <person name="Nogueira M.A."/>
        </authorList>
    </citation>
    <scope>NUCLEOTIDE SEQUENCE [LARGE SCALE GENOMIC DNA]</scope>
    <source>
        <strain evidence="3 4">Semia 938</strain>
    </source>
</reference>
<protein>
    <submittedName>
        <fullName evidence="3">Uncharacterized protein</fullName>
    </submittedName>
</protein>
<dbReference type="Proteomes" id="UP001565471">
    <property type="component" value="Unassembled WGS sequence"/>
</dbReference>
<dbReference type="EMBL" id="JBGBZA010000002">
    <property type="protein sequence ID" value="MEY9322675.1"/>
    <property type="molecule type" value="Genomic_DNA"/>
</dbReference>
<dbReference type="OrthoDB" id="8242413at2"/>
<dbReference type="EMBL" id="SZZP01000023">
    <property type="protein sequence ID" value="TKV77499.1"/>
    <property type="molecule type" value="Genomic_DNA"/>
</dbReference>
<evidence type="ECO:0000313" key="5">
    <source>
        <dbReference type="Proteomes" id="UP001565471"/>
    </source>
</evidence>
<dbReference type="EMBL" id="JAFICZ010000001">
    <property type="protein sequence ID" value="MBP1291993.1"/>
    <property type="molecule type" value="Genomic_DNA"/>
</dbReference>
<dbReference type="STRING" id="29448.QU41_13550"/>
<reference evidence="1" key="2">
    <citation type="submission" date="2021-02" db="EMBL/GenBank/DDBJ databases">
        <title>Genomic Encyclopedia of Type Strains, Phase IV (KMG-V): Genome sequencing to study the core and pangenomes of soil and plant-associated prokaryotes.</title>
        <authorList>
            <person name="Whitman W."/>
        </authorList>
    </citation>
    <scope>NUCLEOTIDE SEQUENCE</scope>
    <source>
        <strain evidence="1">USDA 406</strain>
    </source>
</reference>
<dbReference type="eggNOG" id="ENOG5030WPW">
    <property type="taxonomic scope" value="Bacteria"/>
</dbReference>
<keyword evidence="5" id="KW-1185">Reference proteome</keyword>
<dbReference type="AlphaFoldDB" id="A0A1E3EJ66"/>
<proteinExistence type="predicted"/>
<evidence type="ECO:0000313" key="3">
    <source>
        <dbReference type="EMBL" id="TKV77499.1"/>
    </source>
</evidence>
<dbReference type="Proteomes" id="UP000673383">
    <property type="component" value="Unassembled WGS sequence"/>
</dbReference>
<comment type="caution">
    <text evidence="3">The sequence shown here is derived from an EMBL/GenBank/DDBJ whole genome shotgun (WGS) entry which is preliminary data.</text>
</comment>